<protein>
    <submittedName>
        <fullName evidence="1">Uncharacterized protein</fullName>
    </submittedName>
</protein>
<dbReference type="Proteomes" id="UP001374535">
    <property type="component" value="Chromosome 10"/>
</dbReference>
<proteinExistence type="predicted"/>
<reference evidence="1 2" key="1">
    <citation type="journal article" date="2023" name="Life. Sci Alliance">
        <title>Evolutionary insights into 3D genome organization and epigenetic landscape of Vigna mungo.</title>
        <authorList>
            <person name="Junaid A."/>
            <person name="Singh B."/>
            <person name="Bhatia S."/>
        </authorList>
    </citation>
    <scope>NUCLEOTIDE SEQUENCE [LARGE SCALE GENOMIC DNA]</scope>
    <source>
        <strain evidence="1">Urdbean</strain>
    </source>
</reference>
<sequence length="102" mass="11626">MILRLNNFLTCAKVVSQVDYRISFLILDDNQILQEDIFIIAEVEQLLEPEERAILQQNVTPNLEKISTDGKTALDLSFCYGKDFKSYELAKLLKTVPADSCL</sequence>
<gene>
    <name evidence="1" type="ORF">V8G54_031714</name>
</gene>
<organism evidence="1 2">
    <name type="scientific">Vigna mungo</name>
    <name type="common">Black gram</name>
    <name type="synonym">Phaseolus mungo</name>
    <dbReference type="NCBI Taxonomy" id="3915"/>
    <lineage>
        <taxon>Eukaryota</taxon>
        <taxon>Viridiplantae</taxon>
        <taxon>Streptophyta</taxon>
        <taxon>Embryophyta</taxon>
        <taxon>Tracheophyta</taxon>
        <taxon>Spermatophyta</taxon>
        <taxon>Magnoliopsida</taxon>
        <taxon>eudicotyledons</taxon>
        <taxon>Gunneridae</taxon>
        <taxon>Pentapetalae</taxon>
        <taxon>rosids</taxon>
        <taxon>fabids</taxon>
        <taxon>Fabales</taxon>
        <taxon>Fabaceae</taxon>
        <taxon>Papilionoideae</taxon>
        <taxon>50 kb inversion clade</taxon>
        <taxon>NPAAA clade</taxon>
        <taxon>indigoferoid/millettioid clade</taxon>
        <taxon>Phaseoleae</taxon>
        <taxon>Vigna</taxon>
    </lineage>
</organism>
<dbReference type="EMBL" id="CP144691">
    <property type="protein sequence ID" value="WVY92626.1"/>
    <property type="molecule type" value="Genomic_DNA"/>
</dbReference>
<name>A0AAQ3MK10_VIGMU</name>
<dbReference type="AlphaFoldDB" id="A0AAQ3MK10"/>
<keyword evidence="2" id="KW-1185">Reference proteome</keyword>
<accession>A0AAQ3MK10</accession>
<evidence type="ECO:0000313" key="1">
    <source>
        <dbReference type="EMBL" id="WVY92626.1"/>
    </source>
</evidence>
<evidence type="ECO:0000313" key="2">
    <source>
        <dbReference type="Proteomes" id="UP001374535"/>
    </source>
</evidence>